<dbReference type="AlphaFoldDB" id="A0AA88LHP9"/>
<dbReference type="PANTHER" id="PTHR37984">
    <property type="entry name" value="PROTEIN CBG26694"/>
    <property type="match status" value="1"/>
</dbReference>
<dbReference type="InterPro" id="IPR050951">
    <property type="entry name" value="Retrovirus_Pol_polyprotein"/>
</dbReference>
<keyword evidence="4" id="KW-1185">Reference proteome</keyword>
<evidence type="ECO:0000313" key="4">
    <source>
        <dbReference type="Proteomes" id="UP001187531"/>
    </source>
</evidence>
<evidence type="ECO:0000259" key="2">
    <source>
        <dbReference type="Pfam" id="PF17921"/>
    </source>
</evidence>
<feature type="domain" description="Integrase zinc-binding" evidence="2">
    <location>
        <begin position="174"/>
        <end position="224"/>
    </location>
</feature>
<evidence type="ECO:0000256" key="1">
    <source>
        <dbReference type="ARBA" id="ARBA00012493"/>
    </source>
</evidence>
<accession>A0AA88LHP9</accession>
<proteinExistence type="predicted"/>
<dbReference type="EC" id="2.7.7.49" evidence="1"/>
<name>A0AA88LHP9_ARTSF</name>
<dbReference type="InterPro" id="IPR041588">
    <property type="entry name" value="Integrase_H2C2"/>
</dbReference>
<dbReference type="GO" id="GO:0003964">
    <property type="term" value="F:RNA-directed DNA polymerase activity"/>
    <property type="evidence" value="ECO:0007669"/>
    <property type="project" value="UniProtKB-EC"/>
</dbReference>
<dbReference type="PANTHER" id="PTHR37984:SF7">
    <property type="entry name" value="INTEGRASE CATALYTIC DOMAIN-CONTAINING PROTEIN"/>
    <property type="match status" value="1"/>
</dbReference>
<reference evidence="3" key="1">
    <citation type="submission" date="2023-07" db="EMBL/GenBank/DDBJ databases">
        <title>Chromosome-level genome assembly of Artemia franciscana.</title>
        <authorList>
            <person name="Jo E."/>
        </authorList>
    </citation>
    <scope>NUCLEOTIDE SEQUENCE</scope>
    <source>
        <tissue evidence="3">Whole body</tissue>
    </source>
</reference>
<dbReference type="Proteomes" id="UP001187531">
    <property type="component" value="Unassembled WGS sequence"/>
</dbReference>
<dbReference type="Pfam" id="PF17921">
    <property type="entry name" value="Integrase_H2C2"/>
    <property type="match status" value="1"/>
</dbReference>
<comment type="caution">
    <text evidence="3">The sequence shown here is derived from an EMBL/GenBank/DDBJ whole genome shotgun (WGS) entry which is preliminary data.</text>
</comment>
<dbReference type="EMBL" id="JAVRJZ010000003">
    <property type="protein sequence ID" value="KAK2724406.1"/>
    <property type="molecule type" value="Genomic_DNA"/>
</dbReference>
<dbReference type="Gene3D" id="1.10.340.70">
    <property type="match status" value="1"/>
</dbReference>
<organism evidence="3 4">
    <name type="scientific">Artemia franciscana</name>
    <name type="common">Brine shrimp</name>
    <name type="synonym">Artemia sanfranciscana</name>
    <dbReference type="NCBI Taxonomy" id="6661"/>
    <lineage>
        <taxon>Eukaryota</taxon>
        <taxon>Metazoa</taxon>
        <taxon>Ecdysozoa</taxon>
        <taxon>Arthropoda</taxon>
        <taxon>Crustacea</taxon>
        <taxon>Branchiopoda</taxon>
        <taxon>Anostraca</taxon>
        <taxon>Artemiidae</taxon>
        <taxon>Artemia</taxon>
    </lineage>
</organism>
<gene>
    <name evidence="3" type="ORF">QYM36_001053</name>
</gene>
<protein>
    <recommendedName>
        <fullName evidence="1">RNA-directed DNA polymerase</fullName>
        <ecNumber evidence="1">2.7.7.49</ecNumber>
    </recommendedName>
</protein>
<evidence type="ECO:0000313" key="3">
    <source>
        <dbReference type="EMBL" id="KAK2724406.1"/>
    </source>
</evidence>
<sequence length="265" mass="30162">MLAVKVDCSSKVQRHQEILQDGCPKWVLVDGVELTLLRLDNIQHHALSIQMEEIPFWTDFDHSHEEAKRAIQNSICQNLSYFDPEAKEIKEDTEVPVHSVLQTVPIASQRLAQIHLETTKDEVLNSIMQIIKVGWPSNKKDLNIRLKSFWNYCQELAKLDGLVVNGKQIVIARCMRAGILDQLHASHLGAGKTNERARTSVFWLGITQDIERLVIQCKVCANFAPSQQTETIIASRIPNYLFQHVGTDLIQLNGQDYMDSVDYMS</sequence>